<evidence type="ECO:0000313" key="1">
    <source>
        <dbReference type="EMBL" id="KAH0917616.1"/>
    </source>
</evidence>
<name>A0ABQ8CMQ2_BRANA</name>
<keyword evidence="2" id="KW-1185">Reference proteome</keyword>
<reference evidence="1 2" key="1">
    <citation type="submission" date="2021-05" db="EMBL/GenBank/DDBJ databases">
        <title>Genome Assembly of Synthetic Allotetraploid Brassica napus Reveals Homoeologous Exchanges between Subgenomes.</title>
        <authorList>
            <person name="Davis J.T."/>
        </authorList>
    </citation>
    <scope>NUCLEOTIDE SEQUENCE [LARGE SCALE GENOMIC DNA]</scope>
    <source>
        <strain evidence="2">cv. Da-Ae</strain>
        <tissue evidence="1">Seedling</tissue>
    </source>
</reference>
<evidence type="ECO:0000313" key="2">
    <source>
        <dbReference type="Proteomes" id="UP000824890"/>
    </source>
</evidence>
<proteinExistence type="predicted"/>
<accession>A0ABQ8CMQ2</accession>
<comment type="caution">
    <text evidence="1">The sequence shown here is derived from an EMBL/GenBank/DDBJ whole genome shotgun (WGS) entry which is preliminary data.</text>
</comment>
<dbReference type="EMBL" id="JAGKQM010000007">
    <property type="protein sequence ID" value="KAH0917616.1"/>
    <property type="molecule type" value="Genomic_DNA"/>
</dbReference>
<organism evidence="1 2">
    <name type="scientific">Brassica napus</name>
    <name type="common">Rape</name>
    <dbReference type="NCBI Taxonomy" id="3708"/>
    <lineage>
        <taxon>Eukaryota</taxon>
        <taxon>Viridiplantae</taxon>
        <taxon>Streptophyta</taxon>
        <taxon>Embryophyta</taxon>
        <taxon>Tracheophyta</taxon>
        <taxon>Spermatophyta</taxon>
        <taxon>Magnoliopsida</taxon>
        <taxon>eudicotyledons</taxon>
        <taxon>Gunneridae</taxon>
        <taxon>Pentapetalae</taxon>
        <taxon>rosids</taxon>
        <taxon>malvids</taxon>
        <taxon>Brassicales</taxon>
        <taxon>Brassicaceae</taxon>
        <taxon>Brassiceae</taxon>
        <taxon>Brassica</taxon>
    </lineage>
</organism>
<dbReference type="Proteomes" id="UP000824890">
    <property type="component" value="Unassembled WGS sequence"/>
</dbReference>
<sequence length="248" mass="28864">MSRGVFHLYYTKSSIYSTLKLSTSAKKFNQLNVSILPLEDQAVSMRSAKSSGKFYVAVYFTNISSGTAESELGFRLIRFWETISTAKGGLLIGLELLLTGKQKWLRTTRNLPHQYFSPVLSVCVLESLWQLKLGSIFMCGLFQQTIIKTLSWLPANRLRIHLQTQRNSNALYSEIMLRDPRAFYTDFYHARWNWKHCSFHCDFFASRRVPFCANKFFKTVLGFSLVILLWAVDRLGRLWLLSWQQEQE</sequence>
<gene>
    <name evidence="1" type="ORF">HID58_025276</name>
</gene>
<protein>
    <submittedName>
        <fullName evidence="1">Uncharacterized protein</fullName>
    </submittedName>
</protein>